<dbReference type="AlphaFoldDB" id="A0AAN5I4Q1"/>
<keyword evidence="3" id="KW-1185">Reference proteome</keyword>
<keyword evidence="1" id="KW-1133">Transmembrane helix</keyword>
<name>A0AAN5I4Q1_9BILA</name>
<sequence length="91" mass="10454">VFSNGKLEDINFDNCARSVGPCELIKGESSWMNLILHVLLAIFFFFLNIAMFIILFRGAKKEVKARRLNRPIPLDQDQTLSRENQEKDVGL</sequence>
<reference evidence="3" key="1">
    <citation type="submission" date="2022-10" db="EMBL/GenBank/DDBJ databases">
        <title>Genome assembly of Pristionchus species.</title>
        <authorList>
            <person name="Yoshida K."/>
            <person name="Sommer R.J."/>
        </authorList>
    </citation>
    <scope>NUCLEOTIDE SEQUENCE [LARGE SCALE GENOMIC DNA]</scope>
    <source>
        <strain evidence="3">RS5460</strain>
    </source>
</reference>
<feature type="transmembrane region" description="Helical" evidence="1">
    <location>
        <begin position="34"/>
        <end position="56"/>
    </location>
</feature>
<accession>A0AAN5I4Q1</accession>
<feature type="non-terminal residue" evidence="2">
    <location>
        <position position="1"/>
    </location>
</feature>
<organism evidence="2 3">
    <name type="scientific">Pristionchus mayeri</name>
    <dbReference type="NCBI Taxonomy" id="1317129"/>
    <lineage>
        <taxon>Eukaryota</taxon>
        <taxon>Metazoa</taxon>
        <taxon>Ecdysozoa</taxon>
        <taxon>Nematoda</taxon>
        <taxon>Chromadorea</taxon>
        <taxon>Rhabditida</taxon>
        <taxon>Rhabditina</taxon>
        <taxon>Diplogasteromorpha</taxon>
        <taxon>Diplogasteroidea</taxon>
        <taxon>Neodiplogasteridae</taxon>
        <taxon>Pristionchus</taxon>
    </lineage>
</organism>
<feature type="non-terminal residue" evidence="2">
    <location>
        <position position="91"/>
    </location>
</feature>
<evidence type="ECO:0000313" key="3">
    <source>
        <dbReference type="Proteomes" id="UP001328107"/>
    </source>
</evidence>
<protein>
    <submittedName>
        <fullName evidence="2">Uncharacterized protein</fullName>
    </submittedName>
</protein>
<keyword evidence="1" id="KW-0472">Membrane</keyword>
<gene>
    <name evidence="2" type="ORF">PMAYCL1PPCAC_21525</name>
</gene>
<comment type="caution">
    <text evidence="2">The sequence shown here is derived from an EMBL/GenBank/DDBJ whole genome shotgun (WGS) entry which is preliminary data.</text>
</comment>
<dbReference type="Proteomes" id="UP001328107">
    <property type="component" value="Unassembled WGS sequence"/>
</dbReference>
<keyword evidence="1" id="KW-0812">Transmembrane</keyword>
<evidence type="ECO:0000313" key="2">
    <source>
        <dbReference type="EMBL" id="GMR51330.1"/>
    </source>
</evidence>
<dbReference type="EMBL" id="BTRK01000005">
    <property type="protein sequence ID" value="GMR51330.1"/>
    <property type="molecule type" value="Genomic_DNA"/>
</dbReference>
<proteinExistence type="predicted"/>
<evidence type="ECO:0000256" key="1">
    <source>
        <dbReference type="SAM" id="Phobius"/>
    </source>
</evidence>